<dbReference type="InterPro" id="IPR029044">
    <property type="entry name" value="Nucleotide-diphossugar_trans"/>
</dbReference>
<evidence type="ECO:0000313" key="1">
    <source>
        <dbReference type="EMBL" id="QPH38830.1"/>
    </source>
</evidence>
<dbReference type="KEGG" id="pex:IZT61_17415"/>
<dbReference type="GO" id="GO:0000030">
    <property type="term" value="F:mannosyltransferase activity"/>
    <property type="evidence" value="ECO:0007669"/>
    <property type="project" value="TreeGrafter"/>
</dbReference>
<evidence type="ECO:0000313" key="2">
    <source>
        <dbReference type="Proteomes" id="UP000594759"/>
    </source>
</evidence>
<name>A0A7U3Q588_9SPHI</name>
<dbReference type="EMBL" id="CP064939">
    <property type="protein sequence ID" value="QPH38830.1"/>
    <property type="molecule type" value="Genomic_DNA"/>
</dbReference>
<dbReference type="InterPro" id="IPR051706">
    <property type="entry name" value="Glycosyltransferase_domain"/>
</dbReference>
<accession>A0A7U3Q588</accession>
<dbReference type="GO" id="GO:0016020">
    <property type="term" value="C:membrane"/>
    <property type="evidence" value="ECO:0007669"/>
    <property type="project" value="GOC"/>
</dbReference>
<dbReference type="GO" id="GO:0051999">
    <property type="term" value="P:mannosyl-inositol phosphorylceramide biosynthetic process"/>
    <property type="evidence" value="ECO:0007669"/>
    <property type="project" value="TreeGrafter"/>
</dbReference>
<protein>
    <recommendedName>
        <fullName evidence="3">Capsular polysaccharide synthesis protein</fullName>
    </recommendedName>
</protein>
<dbReference type="PANTHER" id="PTHR32385:SF22">
    <property type="entry name" value="MANNOSYL PHOSPHORYLINOSITOL CERAMIDE SYNTHASE SUR1"/>
    <property type="match status" value="1"/>
</dbReference>
<dbReference type="InterPro" id="IPR008441">
    <property type="entry name" value="AfumC-like_glycosyl_Trfase"/>
</dbReference>
<evidence type="ECO:0008006" key="3">
    <source>
        <dbReference type="Google" id="ProtNLM"/>
    </source>
</evidence>
<reference evidence="1 2" key="1">
    <citation type="submission" date="2020-11" db="EMBL/GenBank/DDBJ databases">
        <title>Pedobacter endophytica, an endophytic bacteria isolated form Carex pumila.</title>
        <authorList>
            <person name="Peng Y."/>
            <person name="Jiang L."/>
            <person name="Lee J."/>
        </authorList>
    </citation>
    <scope>NUCLEOTIDE SEQUENCE [LARGE SCALE GENOMIC DNA]</scope>
    <source>
        <strain evidence="1 2">JBR3-12</strain>
    </source>
</reference>
<dbReference type="Gene3D" id="3.90.550.20">
    <property type="match status" value="1"/>
</dbReference>
<sequence>MRLTLNKISDELWVFLKMLKCLVVNTIKGTSLPQSYPVEKKLIITNNPDAKPQSIPKIIWMYWEEDFIPYSIQKMIDAIQRLHPEHKIHILSKNKVSAFLPDLVIKGKMPIANKTDIIRLELLYKFGGIWMDCTIILRDNLNWIHEKAESEGFDIIAHYNENQTIDAEYPVLESWLLAAAPNNHIIKRWLDVLIPLKDLGSKNYFEDLKIRPDYDLIKQNIPIPHYLLVFIACQIAFRESKDFNLYLKRCEDSAFYIQGYYGWVNHKINFALCRLDNFLPHISMIKLTSRNRRLIEMFRKCGLIKKNSTMGEIMNS</sequence>
<dbReference type="AlphaFoldDB" id="A0A7U3Q588"/>
<organism evidence="1 2">
    <name type="scientific">Pedobacter endophyticus</name>
    <dbReference type="NCBI Taxonomy" id="2789740"/>
    <lineage>
        <taxon>Bacteria</taxon>
        <taxon>Pseudomonadati</taxon>
        <taxon>Bacteroidota</taxon>
        <taxon>Sphingobacteriia</taxon>
        <taxon>Sphingobacteriales</taxon>
        <taxon>Sphingobacteriaceae</taxon>
        <taxon>Pedobacter</taxon>
    </lineage>
</organism>
<dbReference type="SUPFAM" id="SSF53448">
    <property type="entry name" value="Nucleotide-diphospho-sugar transferases"/>
    <property type="match status" value="1"/>
</dbReference>
<dbReference type="Pfam" id="PF05704">
    <property type="entry name" value="Caps_synth"/>
    <property type="match status" value="1"/>
</dbReference>
<dbReference type="Proteomes" id="UP000594759">
    <property type="component" value="Chromosome"/>
</dbReference>
<gene>
    <name evidence="1" type="ORF">IZT61_17415</name>
</gene>
<keyword evidence="2" id="KW-1185">Reference proteome</keyword>
<dbReference type="PANTHER" id="PTHR32385">
    <property type="entry name" value="MANNOSYL PHOSPHORYLINOSITOL CERAMIDE SYNTHASE"/>
    <property type="match status" value="1"/>
</dbReference>
<proteinExistence type="predicted"/>
<dbReference type="RefSeq" id="WP_196098305.1">
    <property type="nucleotide sequence ID" value="NZ_CP064939.1"/>
</dbReference>